<keyword evidence="3" id="KW-1185">Reference proteome</keyword>
<dbReference type="AlphaFoldDB" id="A0A9N7TKL2"/>
<sequence>MSPSFSYGLNPDLQLPLETNKPLTYKSQLRPSSMKMRSRRQFWIPEQMSESVSLDMFWIFSCSLLNNTTRGVQVKFIRTLCRTAYRGDVVFPPRPRSSSTDVSPPNIHITLLYRGPQGAQGEEVQRSTQPDNAAFRPAGNICRSSFSVRSVD</sequence>
<evidence type="ECO:0000313" key="3">
    <source>
        <dbReference type="Proteomes" id="UP001153269"/>
    </source>
</evidence>
<proteinExistence type="predicted"/>
<protein>
    <submittedName>
        <fullName evidence="2">Uncharacterized protein</fullName>
    </submittedName>
</protein>
<name>A0A9N7TKL2_PLEPL</name>
<dbReference type="EMBL" id="CADEAL010000067">
    <property type="protein sequence ID" value="CAB1413724.1"/>
    <property type="molecule type" value="Genomic_DNA"/>
</dbReference>
<comment type="caution">
    <text evidence="2">The sequence shown here is derived from an EMBL/GenBank/DDBJ whole genome shotgun (WGS) entry which is preliminary data.</text>
</comment>
<evidence type="ECO:0000256" key="1">
    <source>
        <dbReference type="SAM" id="MobiDB-lite"/>
    </source>
</evidence>
<evidence type="ECO:0000313" key="2">
    <source>
        <dbReference type="EMBL" id="CAB1413724.1"/>
    </source>
</evidence>
<dbReference type="Proteomes" id="UP001153269">
    <property type="component" value="Unassembled WGS sequence"/>
</dbReference>
<accession>A0A9N7TKL2</accession>
<feature type="region of interest" description="Disordered" evidence="1">
    <location>
        <begin position="116"/>
        <end position="138"/>
    </location>
</feature>
<gene>
    <name evidence="2" type="ORF">PLEPLA_LOCUS1426</name>
</gene>
<organism evidence="2 3">
    <name type="scientific">Pleuronectes platessa</name>
    <name type="common">European plaice</name>
    <dbReference type="NCBI Taxonomy" id="8262"/>
    <lineage>
        <taxon>Eukaryota</taxon>
        <taxon>Metazoa</taxon>
        <taxon>Chordata</taxon>
        <taxon>Craniata</taxon>
        <taxon>Vertebrata</taxon>
        <taxon>Euteleostomi</taxon>
        <taxon>Actinopterygii</taxon>
        <taxon>Neopterygii</taxon>
        <taxon>Teleostei</taxon>
        <taxon>Neoteleostei</taxon>
        <taxon>Acanthomorphata</taxon>
        <taxon>Carangaria</taxon>
        <taxon>Pleuronectiformes</taxon>
        <taxon>Pleuronectoidei</taxon>
        <taxon>Pleuronectidae</taxon>
        <taxon>Pleuronectes</taxon>
    </lineage>
</organism>
<reference evidence="2" key="1">
    <citation type="submission" date="2020-03" db="EMBL/GenBank/DDBJ databases">
        <authorList>
            <person name="Weist P."/>
        </authorList>
    </citation>
    <scope>NUCLEOTIDE SEQUENCE</scope>
</reference>